<reference evidence="3" key="1">
    <citation type="submission" date="2018-01" db="EMBL/GenBank/DDBJ databases">
        <title>An insight into the sialome of Amazonian anophelines.</title>
        <authorList>
            <person name="Ribeiro J.M."/>
            <person name="Scarpassa V."/>
            <person name="Calvo E."/>
        </authorList>
    </citation>
    <scope>NUCLEOTIDE SEQUENCE</scope>
    <source>
        <tissue evidence="3">Salivary glands</tissue>
    </source>
</reference>
<feature type="signal peptide" evidence="2">
    <location>
        <begin position="1"/>
        <end position="21"/>
    </location>
</feature>
<sequence length="70" mass="7789">MAWLAKRAAAWITIYFLRCHSIPVSRPPPEGAKKCFQSRRDSTRTPIFKPSRSALASCAYSSTKGTQDAD</sequence>
<protein>
    <submittedName>
        <fullName evidence="3">Putative secreted peptide</fullName>
    </submittedName>
</protein>
<evidence type="ECO:0000313" key="3">
    <source>
        <dbReference type="EMBL" id="MBW32415.1"/>
    </source>
</evidence>
<feature type="region of interest" description="Disordered" evidence="1">
    <location>
        <begin position="26"/>
        <end position="45"/>
    </location>
</feature>
<dbReference type="AlphaFoldDB" id="A0A2M3ZV97"/>
<feature type="chain" id="PRO_5014604241" evidence="2">
    <location>
        <begin position="22"/>
        <end position="70"/>
    </location>
</feature>
<dbReference type="EMBL" id="GGFM01011664">
    <property type="protein sequence ID" value="MBW32415.1"/>
    <property type="molecule type" value="Transcribed_RNA"/>
</dbReference>
<name>A0A2M3ZV97_9DIPT</name>
<proteinExistence type="predicted"/>
<keyword evidence="2" id="KW-0732">Signal</keyword>
<organism evidence="3">
    <name type="scientific">Anopheles braziliensis</name>
    <dbReference type="NCBI Taxonomy" id="58242"/>
    <lineage>
        <taxon>Eukaryota</taxon>
        <taxon>Metazoa</taxon>
        <taxon>Ecdysozoa</taxon>
        <taxon>Arthropoda</taxon>
        <taxon>Hexapoda</taxon>
        <taxon>Insecta</taxon>
        <taxon>Pterygota</taxon>
        <taxon>Neoptera</taxon>
        <taxon>Endopterygota</taxon>
        <taxon>Diptera</taxon>
        <taxon>Nematocera</taxon>
        <taxon>Culicoidea</taxon>
        <taxon>Culicidae</taxon>
        <taxon>Anophelinae</taxon>
        <taxon>Anopheles</taxon>
    </lineage>
</organism>
<evidence type="ECO:0000256" key="2">
    <source>
        <dbReference type="SAM" id="SignalP"/>
    </source>
</evidence>
<accession>A0A2M3ZV97</accession>
<evidence type="ECO:0000256" key="1">
    <source>
        <dbReference type="SAM" id="MobiDB-lite"/>
    </source>
</evidence>